<accession>A0A942YBK9</accession>
<organism evidence="2">
    <name type="scientific">Neobacillus citreus</name>
    <dbReference type="NCBI Taxonomy" id="2833578"/>
    <lineage>
        <taxon>Bacteria</taxon>
        <taxon>Bacillati</taxon>
        <taxon>Bacillota</taxon>
        <taxon>Bacilli</taxon>
        <taxon>Bacillales</taxon>
        <taxon>Bacillaceae</taxon>
        <taxon>Neobacillus</taxon>
    </lineage>
</organism>
<gene>
    <name evidence="2" type="ORF">KHB02_24450</name>
</gene>
<feature type="domain" description="Microcin J25-processing protein McjB C-terminal" evidence="1">
    <location>
        <begin position="51"/>
        <end position="140"/>
    </location>
</feature>
<dbReference type="InterPro" id="IPR053521">
    <property type="entry name" value="McjB-like"/>
</dbReference>
<protein>
    <submittedName>
        <fullName evidence="2">Lasso peptide biosynthesis B2 protein</fullName>
    </submittedName>
</protein>
<dbReference type="Pfam" id="PF13471">
    <property type="entry name" value="Transglut_core3"/>
    <property type="match status" value="1"/>
</dbReference>
<proteinExistence type="predicted"/>
<dbReference type="InterPro" id="IPR032708">
    <property type="entry name" value="McjB_C"/>
</dbReference>
<evidence type="ECO:0000259" key="1">
    <source>
        <dbReference type="Pfam" id="PF13471"/>
    </source>
</evidence>
<reference evidence="2" key="1">
    <citation type="submission" date="2021-05" db="EMBL/GenBank/DDBJ databases">
        <title>Novel Bacillus species.</title>
        <authorList>
            <person name="Liu G."/>
        </authorList>
    </citation>
    <scope>NUCLEOTIDE SEQUENCE</scope>
    <source>
        <strain evidence="2">FJAT-50051</strain>
    </source>
</reference>
<name>A0A942YBK9_9BACI</name>
<sequence>MRKLRTFFSFPKEMRKILIEAYFYLAWGRILKWIPFSKVAPSLGFPMEDTSFDMDSSKLQTLKQISKAIYLMSGYTFWESECLVKAFAAMKMLEKRHLDCTLYLGIAKDETGKLIAHAWLRNGSYYITGKEGMESYTVVQKFAKIVKGSKQNYDRVTQS</sequence>
<evidence type="ECO:0000313" key="2">
    <source>
        <dbReference type="EMBL" id="MBS4184553.1"/>
    </source>
</evidence>
<comment type="caution">
    <text evidence="2">The sequence shown here is derived from an EMBL/GenBank/DDBJ whole genome shotgun (WGS) entry which is preliminary data.</text>
</comment>
<dbReference type="AlphaFoldDB" id="A0A942YBK9"/>
<dbReference type="EMBL" id="JAGYPE010000004">
    <property type="protein sequence ID" value="MBS4184553.1"/>
    <property type="molecule type" value="Genomic_DNA"/>
</dbReference>
<dbReference type="NCBIfam" id="NF033537">
    <property type="entry name" value="lasso_biosyn_B2"/>
    <property type="match status" value="1"/>
</dbReference>